<dbReference type="RefSeq" id="WP_089379905.1">
    <property type="nucleotide sequence ID" value="NZ_FZNT01000001.1"/>
</dbReference>
<dbReference type="EMBL" id="FZNT01000001">
    <property type="protein sequence ID" value="SNR32192.1"/>
    <property type="molecule type" value="Genomic_DNA"/>
</dbReference>
<evidence type="ECO:0000256" key="1">
    <source>
        <dbReference type="SAM" id="SignalP"/>
    </source>
</evidence>
<feature type="chain" id="PRO_5013371419" evidence="1">
    <location>
        <begin position="21"/>
        <end position="98"/>
    </location>
</feature>
<accession>A0A238VCR6</accession>
<proteinExistence type="predicted"/>
<name>A0A238VCR6_9FLAO</name>
<gene>
    <name evidence="2" type="ORF">SAMN06265371_101239</name>
</gene>
<feature type="signal peptide" evidence="1">
    <location>
        <begin position="1"/>
        <end position="20"/>
    </location>
</feature>
<keyword evidence="3" id="KW-1185">Reference proteome</keyword>
<sequence length="98" mass="10867">MKKTTILAIAFVLGTTNLVASVCSDNYLLPPPPSQNNTTENKTTSIENENLKKEIIISYLEVETTVASLNYLKQQKKLKLAQAIRNYNNIAPSIIGKE</sequence>
<protein>
    <submittedName>
        <fullName evidence="2">Uncharacterized protein</fullName>
    </submittedName>
</protein>
<dbReference type="AlphaFoldDB" id="A0A238VCR6"/>
<dbReference type="Proteomes" id="UP000198384">
    <property type="component" value="Unassembled WGS sequence"/>
</dbReference>
<organism evidence="2 3">
    <name type="scientific">Lutibacter agarilyticus</name>
    <dbReference type="NCBI Taxonomy" id="1109740"/>
    <lineage>
        <taxon>Bacteria</taxon>
        <taxon>Pseudomonadati</taxon>
        <taxon>Bacteroidota</taxon>
        <taxon>Flavobacteriia</taxon>
        <taxon>Flavobacteriales</taxon>
        <taxon>Flavobacteriaceae</taxon>
        <taxon>Lutibacter</taxon>
    </lineage>
</organism>
<keyword evidence="1" id="KW-0732">Signal</keyword>
<evidence type="ECO:0000313" key="2">
    <source>
        <dbReference type="EMBL" id="SNR32192.1"/>
    </source>
</evidence>
<evidence type="ECO:0000313" key="3">
    <source>
        <dbReference type="Proteomes" id="UP000198384"/>
    </source>
</evidence>
<reference evidence="2 3" key="1">
    <citation type="submission" date="2017-06" db="EMBL/GenBank/DDBJ databases">
        <authorList>
            <person name="Kim H.J."/>
            <person name="Triplett B.A."/>
        </authorList>
    </citation>
    <scope>NUCLEOTIDE SEQUENCE [LARGE SCALE GENOMIC DNA]</scope>
    <source>
        <strain evidence="2 3">DSM 29150</strain>
    </source>
</reference>